<reference evidence="9" key="1">
    <citation type="submission" date="2016-10" db="EMBL/GenBank/DDBJ databases">
        <authorList>
            <person name="Varghese N."/>
            <person name="Submissions S."/>
        </authorList>
    </citation>
    <scope>NUCLEOTIDE SEQUENCE [LARGE SCALE GENOMIC DNA]</scope>
    <source>
        <strain evidence="9">B48,IBRC-M 10115,DSM 25386,CECT 8001</strain>
    </source>
</reference>
<gene>
    <name evidence="8" type="ORF">SAMN05192533_102394</name>
</gene>
<feature type="domain" description="Thioredoxin" evidence="7">
    <location>
        <begin position="33"/>
        <end position="224"/>
    </location>
</feature>
<dbReference type="SUPFAM" id="SSF52833">
    <property type="entry name" value="Thioredoxin-like"/>
    <property type="match status" value="1"/>
</dbReference>
<accession>A0A1H7XVQ9</accession>
<dbReference type="InterPro" id="IPR013766">
    <property type="entry name" value="Thioredoxin_domain"/>
</dbReference>
<evidence type="ECO:0000313" key="8">
    <source>
        <dbReference type="EMBL" id="SEM37986.1"/>
    </source>
</evidence>
<keyword evidence="6" id="KW-1133">Transmembrane helix</keyword>
<dbReference type="InterPro" id="IPR012336">
    <property type="entry name" value="Thioredoxin-like_fold"/>
</dbReference>
<dbReference type="EMBL" id="FOBW01000002">
    <property type="protein sequence ID" value="SEM37986.1"/>
    <property type="molecule type" value="Genomic_DNA"/>
</dbReference>
<keyword evidence="4" id="KW-1015">Disulfide bond</keyword>
<comment type="similarity">
    <text evidence="1">Belongs to the thioredoxin family. DsbA subfamily.</text>
</comment>
<name>A0A1H7XVQ9_9BACI</name>
<dbReference type="GO" id="GO:0016491">
    <property type="term" value="F:oxidoreductase activity"/>
    <property type="evidence" value="ECO:0007669"/>
    <property type="project" value="UniProtKB-KW"/>
</dbReference>
<keyword evidence="5" id="KW-0676">Redox-active center</keyword>
<dbReference type="PANTHER" id="PTHR13887:SF14">
    <property type="entry name" value="DISULFIDE BOND FORMATION PROTEIN D"/>
    <property type="match status" value="1"/>
</dbReference>
<dbReference type="RefSeq" id="WP_090741584.1">
    <property type="nucleotide sequence ID" value="NZ_FOBW01000002.1"/>
</dbReference>
<keyword evidence="6" id="KW-0812">Transmembrane</keyword>
<evidence type="ECO:0000256" key="4">
    <source>
        <dbReference type="ARBA" id="ARBA00023157"/>
    </source>
</evidence>
<dbReference type="GO" id="GO:0016853">
    <property type="term" value="F:isomerase activity"/>
    <property type="evidence" value="ECO:0007669"/>
    <property type="project" value="UniProtKB-KW"/>
</dbReference>
<evidence type="ECO:0000256" key="6">
    <source>
        <dbReference type="SAM" id="Phobius"/>
    </source>
</evidence>
<sequence>MAKKNNTSFKIIVVITIIIFAIVTALVMINAQSEQKTETPLETQIPIDGQPILGDPDAPVTVVEFGDYKCPACKAWGDQFFPFLVEEYVETGKVKFVYINVLFHGEESELGSSAAEAIYKQNPESYWEFHKKLFSKQPPSNDHDSAWLTTEIIEEVANTVEGIDIEKLREDMNSQSIAEELKVDSELVEEFNVELTPTVMVNNIELENPFEYELIVSLIEQELEANE</sequence>
<proteinExistence type="inferred from homology"/>
<dbReference type="Gene3D" id="3.40.30.10">
    <property type="entry name" value="Glutaredoxin"/>
    <property type="match status" value="1"/>
</dbReference>
<organism evidence="8 9">
    <name type="scientific">Mesobacillus persicus</name>
    <dbReference type="NCBI Taxonomy" id="930146"/>
    <lineage>
        <taxon>Bacteria</taxon>
        <taxon>Bacillati</taxon>
        <taxon>Bacillota</taxon>
        <taxon>Bacilli</taxon>
        <taxon>Bacillales</taxon>
        <taxon>Bacillaceae</taxon>
        <taxon>Mesobacillus</taxon>
    </lineage>
</organism>
<evidence type="ECO:0000313" key="9">
    <source>
        <dbReference type="Proteomes" id="UP000198553"/>
    </source>
</evidence>
<dbReference type="InterPro" id="IPR036249">
    <property type="entry name" value="Thioredoxin-like_sf"/>
</dbReference>
<dbReference type="PANTHER" id="PTHR13887">
    <property type="entry name" value="GLUTATHIONE S-TRANSFERASE KAPPA"/>
    <property type="match status" value="1"/>
</dbReference>
<keyword evidence="3" id="KW-0560">Oxidoreductase</keyword>
<keyword evidence="9" id="KW-1185">Reference proteome</keyword>
<evidence type="ECO:0000259" key="7">
    <source>
        <dbReference type="PROSITE" id="PS51352"/>
    </source>
</evidence>
<feature type="transmembrane region" description="Helical" evidence="6">
    <location>
        <begin position="12"/>
        <end position="31"/>
    </location>
</feature>
<evidence type="ECO:0000256" key="2">
    <source>
        <dbReference type="ARBA" id="ARBA00022729"/>
    </source>
</evidence>
<dbReference type="Pfam" id="PF13462">
    <property type="entry name" value="Thioredoxin_4"/>
    <property type="match status" value="1"/>
</dbReference>
<keyword evidence="6" id="KW-0472">Membrane</keyword>
<dbReference type="STRING" id="930146.SAMN05192533_102394"/>
<keyword evidence="2" id="KW-0732">Signal</keyword>
<dbReference type="PROSITE" id="PS51352">
    <property type="entry name" value="THIOREDOXIN_2"/>
    <property type="match status" value="1"/>
</dbReference>
<dbReference type="Proteomes" id="UP000198553">
    <property type="component" value="Unassembled WGS sequence"/>
</dbReference>
<protein>
    <submittedName>
        <fullName evidence="8">Protein-disulfide isomerase</fullName>
    </submittedName>
</protein>
<keyword evidence="8" id="KW-0413">Isomerase</keyword>
<evidence type="ECO:0000256" key="3">
    <source>
        <dbReference type="ARBA" id="ARBA00023002"/>
    </source>
</evidence>
<dbReference type="OrthoDB" id="117402at2"/>
<dbReference type="AlphaFoldDB" id="A0A1H7XVQ9"/>
<evidence type="ECO:0000256" key="5">
    <source>
        <dbReference type="ARBA" id="ARBA00023284"/>
    </source>
</evidence>
<evidence type="ECO:0000256" key="1">
    <source>
        <dbReference type="ARBA" id="ARBA00005791"/>
    </source>
</evidence>